<accession>A0ABW3AAH0</accession>
<feature type="non-terminal residue" evidence="2">
    <location>
        <position position="1"/>
    </location>
</feature>
<name>A0ABW3AAH0_9ACTN</name>
<evidence type="ECO:0000313" key="2">
    <source>
        <dbReference type="EMBL" id="MFD0787730.1"/>
    </source>
</evidence>
<proteinExistence type="predicted"/>
<evidence type="ECO:0008006" key="4">
    <source>
        <dbReference type="Google" id="ProtNLM"/>
    </source>
</evidence>
<evidence type="ECO:0000256" key="1">
    <source>
        <dbReference type="SAM" id="Phobius"/>
    </source>
</evidence>
<reference evidence="3" key="1">
    <citation type="journal article" date="2019" name="Int. J. Syst. Evol. Microbiol.">
        <title>The Global Catalogue of Microorganisms (GCM) 10K type strain sequencing project: providing services to taxonomists for standard genome sequencing and annotation.</title>
        <authorList>
            <consortium name="The Broad Institute Genomics Platform"/>
            <consortium name="The Broad Institute Genome Sequencing Center for Infectious Disease"/>
            <person name="Wu L."/>
            <person name="Ma J."/>
        </authorList>
    </citation>
    <scope>NUCLEOTIDE SEQUENCE [LARGE SCALE GENOMIC DNA]</scope>
    <source>
        <strain evidence="3">JCM 32148</strain>
    </source>
</reference>
<sequence>TGALVGALLPLLLTPLLGLSAFTSGMPVQVAFEPGLVVAVVALGALALGFALAIEALNNRRLRLGEVLRLGEES</sequence>
<protein>
    <recommendedName>
        <fullName evidence="4">ABC transport system permease protein</fullName>
    </recommendedName>
</protein>
<keyword evidence="1" id="KW-1133">Transmembrane helix</keyword>
<keyword evidence="1" id="KW-0472">Membrane</keyword>
<feature type="transmembrane region" description="Helical" evidence="1">
    <location>
        <begin position="34"/>
        <end position="54"/>
    </location>
</feature>
<organism evidence="2 3">
    <name type="scientific">Micromonospora azadirachtae</name>
    <dbReference type="NCBI Taxonomy" id="1970735"/>
    <lineage>
        <taxon>Bacteria</taxon>
        <taxon>Bacillati</taxon>
        <taxon>Actinomycetota</taxon>
        <taxon>Actinomycetes</taxon>
        <taxon>Micromonosporales</taxon>
        <taxon>Micromonosporaceae</taxon>
        <taxon>Micromonospora</taxon>
    </lineage>
</organism>
<dbReference type="EMBL" id="JBHTHM010002213">
    <property type="protein sequence ID" value="MFD0787730.1"/>
    <property type="molecule type" value="Genomic_DNA"/>
</dbReference>
<dbReference type="Proteomes" id="UP001597053">
    <property type="component" value="Unassembled WGS sequence"/>
</dbReference>
<evidence type="ECO:0000313" key="3">
    <source>
        <dbReference type="Proteomes" id="UP001597053"/>
    </source>
</evidence>
<keyword evidence="1" id="KW-0812">Transmembrane</keyword>
<keyword evidence="3" id="KW-1185">Reference proteome</keyword>
<comment type="caution">
    <text evidence="2">The sequence shown here is derived from an EMBL/GenBank/DDBJ whole genome shotgun (WGS) entry which is preliminary data.</text>
</comment>
<gene>
    <name evidence="2" type="ORF">ACFQZ8_27815</name>
</gene>